<dbReference type="Gene3D" id="2.60.120.620">
    <property type="entry name" value="q2cbj1_9rhob like domain"/>
    <property type="match status" value="1"/>
</dbReference>
<sequence length="263" mass="28967">MSKANTRTMAHALSHEQITQFEKDGYLVFRAMLGPAACEHMLAVAALQLQAALPPLEYEAELGYAGAPASLEAEGGRTVRRLRGAYDRDACFHDWAEDARVVSKLRQLFDEPVCLTLAHHNCVMTKHPQYGTATGWHRDIRYWSFTQPDLICVWLALGDETPDNGGLKFIPGSHRLHIAPEQLDELDFLRPEHPANQAIFAQGKAVELQQGDVVFFHSRLFHAAGVNATPAVKTSVAFAYHGNSNQAVPGSRSAASPDVRLTD</sequence>
<dbReference type="GO" id="GO:0016706">
    <property type="term" value="F:2-oxoglutarate-dependent dioxygenase activity"/>
    <property type="evidence" value="ECO:0007669"/>
    <property type="project" value="UniProtKB-ARBA"/>
</dbReference>
<accession>A0A4R6GG93</accession>
<dbReference type="PANTHER" id="PTHR20883:SF48">
    <property type="entry name" value="ECTOINE DIOXYGENASE"/>
    <property type="match status" value="1"/>
</dbReference>
<dbReference type="Proteomes" id="UP000294737">
    <property type="component" value="Unassembled WGS sequence"/>
</dbReference>
<keyword evidence="3" id="KW-1185">Reference proteome</keyword>
<gene>
    <name evidence="2" type="ORF">EV677_0341</name>
</gene>
<evidence type="ECO:0000313" key="3">
    <source>
        <dbReference type="Proteomes" id="UP000294737"/>
    </source>
</evidence>
<evidence type="ECO:0000313" key="2">
    <source>
        <dbReference type="EMBL" id="TDN93807.1"/>
    </source>
</evidence>
<dbReference type="SUPFAM" id="SSF51197">
    <property type="entry name" value="Clavaminate synthase-like"/>
    <property type="match status" value="1"/>
</dbReference>
<organism evidence="2 3">
    <name type="scientific">Herminiimonas fonticola</name>
    <dbReference type="NCBI Taxonomy" id="303380"/>
    <lineage>
        <taxon>Bacteria</taxon>
        <taxon>Pseudomonadati</taxon>
        <taxon>Pseudomonadota</taxon>
        <taxon>Betaproteobacteria</taxon>
        <taxon>Burkholderiales</taxon>
        <taxon>Oxalobacteraceae</taxon>
        <taxon>Herminiimonas</taxon>
    </lineage>
</organism>
<dbReference type="GO" id="GO:0005506">
    <property type="term" value="F:iron ion binding"/>
    <property type="evidence" value="ECO:0007669"/>
    <property type="project" value="UniProtKB-ARBA"/>
</dbReference>
<dbReference type="EMBL" id="SNWF01000004">
    <property type="protein sequence ID" value="TDN93807.1"/>
    <property type="molecule type" value="Genomic_DNA"/>
</dbReference>
<dbReference type="Pfam" id="PF05721">
    <property type="entry name" value="PhyH"/>
    <property type="match status" value="1"/>
</dbReference>
<dbReference type="InterPro" id="IPR008775">
    <property type="entry name" value="Phytyl_CoA_dOase-like"/>
</dbReference>
<comment type="cofactor">
    <cofactor evidence="1">
        <name>Fe(2+)</name>
        <dbReference type="ChEBI" id="CHEBI:29033"/>
    </cofactor>
</comment>
<evidence type="ECO:0000256" key="1">
    <source>
        <dbReference type="ARBA" id="ARBA00001954"/>
    </source>
</evidence>
<protein>
    <submittedName>
        <fullName evidence="2">Phytanoyl-CoA hydroxylase</fullName>
    </submittedName>
</protein>
<reference evidence="2 3" key="1">
    <citation type="submission" date="2019-03" db="EMBL/GenBank/DDBJ databases">
        <title>Genomic Encyclopedia of Type Strains, Phase IV (KMG-IV): sequencing the most valuable type-strain genomes for metagenomic binning, comparative biology and taxonomic classification.</title>
        <authorList>
            <person name="Goeker M."/>
        </authorList>
    </citation>
    <scope>NUCLEOTIDE SEQUENCE [LARGE SCALE GENOMIC DNA]</scope>
    <source>
        <strain evidence="2 3">DSM 18555</strain>
    </source>
</reference>
<name>A0A4R6GG93_9BURK</name>
<dbReference type="AlphaFoldDB" id="A0A4R6GG93"/>
<dbReference type="PANTHER" id="PTHR20883">
    <property type="entry name" value="PHYTANOYL-COA DIOXYGENASE DOMAIN CONTAINING 1"/>
    <property type="match status" value="1"/>
</dbReference>
<proteinExistence type="predicted"/>
<comment type="caution">
    <text evidence="2">The sequence shown here is derived from an EMBL/GenBank/DDBJ whole genome shotgun (WGS) entry which is preliminary data.</text>
</comment>